<sequence>MRWNSTYLMLAAAEKYQVAFDKLEDTDAAYRGFFDDDDDSPPSNFDWENVRAFVNFLMDWLEVQLEVDNLNLNHSLLAIAYEEKTMEDHKEIKLIMNSWMPDGGSASAQNRNQ</sequence>
<protein>
    <submittedName>
        <fullName evidence="1">Zinc finger BED domain-containing protein RICESLEEPER</fullName>
    </submittedName>
</protein>
<proteinExistence type="predicted"/>
<dbReference type="EMBL" id="LXQA010029829">
    <property type="protein sequence ID" value="MCH95437.1"/>
    <property type="molecule type" value="Genomic_DNA"/>
</dbReference>
<reference evidence="1 2" key="1">
    <citation type="journal article" date="2018" name="Front. Plant Sci.">
        <title>Red Clover (Trifolium pratense) and Zigzag Clover (T. medium) - A Picture of Genomic Similarities and Differences.</title>
        <authorList>
            <person name="Dluhosova J."/>
            <person name="Istvanek J."/>
            <person name="Nedelnik J."/>
            <person name="Repkova J."/>
        </authorList>
    </citation>
    <scope>NUCLEOTIDE SEQUENCE [LARGE SCALE GENOMIC DNA]</scope>
    <source>
        <strain evidence="2">cv. 10/8</strain>
        <tissue evidence="1">Leaf</tissue>
    </source>
</reference>
<organism evidence="1 2">
    <name type="scientific">Trifolium medium</name>
    <dbReference type="NCBI Taxonomy" id="97028"/>
    <lineage>
        <taxon>Eukaryota</taxon>
        <taxon>Viridiplantae</taxon>
        <taxon>Streptophyta</taxon>
        <taxon>Embryophyta</taxon>
        <taxon>Tracheophyta</taxon>
        <taxon>Spermatophyta</taxon>
        <taxon>Magnoliopsida</taxon>
        <taxon>eudicotyledons</taxon>
        <taxon>Gunneridae</taxon>
        <taxon>Pentapetalae</taxon>
        <taxon>rosids</taxon>
        <taxon>fabids</taxon>
        <taxon>Fabales</taxon>
        <taxon>Fabaceae</taxon>
        <taxon>Papilionoideae</taxon>
        <taxon>50 kb inversion clade</taxon>
        <taxon>NPAAA clade</taxon>
        <taxon>Hologalegina</taxon>
        <taxon>IRL clade</taxon>
        <taxon>Trifolieae</taxon>
        <taxon>Trifolium</taxon>
    </lineage>
</organism>
<evidence type="ECO:0000313" key="2">
    <source>
        <dbReference type="Proteomes" id="UP000265520"/>
    </source>
</evidence>
<name>A0A392N6K7_9FABA</name>
<dbReference type="AlphaFoldDB" id="A0A392N6K7"/>
<dbReference type="Proteomes" id="UP000265520">
    <property type="component" value="Unassembled WGS sequence"/>
</dbReference>
<keyword evidence="2" id="KW-1185">Reference proteome</keyword>
<accession>A0A392N6K7</accession>
<feature type="non-terminal residue" evidence="1">
    <location>
        <position position="113"/>
    </location>
</feature>
<comment type="caution">
    <text evidence="1">The sequence shown here is derived from an EMBL/GenBank/DDBJ whole genome shotgun (WGS) entry which is preliminary data.</text>
</comment>
<evidence type="ECO:0000313" key="1">
    <source>
        <dbReference type="EMBL" id="MCH95437.1"/>
    </source>
</evidence>